<evidence type="ECO:0000313" key="2">
    <source>
        <dbReference type="Proteomes" id="UP001418222"/>
    </source>
</evidence>
<accession>A0AAP0FZS8</accession>
<organism evidence="1 2">
    <name type="scientific">Platanthera zijinensis</name>
    <dbReference type="NCBI Taxonomy" id="2320716"/>
    <lineage>
        <taxon>Eukaryota</taxon>
        <taxon>Viridiplantae</taxon>
        <taxon>Streptophyta</taxon>
        <taxon>Embryophyta</taxon>
        <taxon>Tracheophyta</taxon>
        <taxon>Spermatophyta</taxon>
        <taxon>Magnoliopsida</taxon>
        <taxon>Liliopsida</taxon>
        <taxon>Asparagales</taxon>
        <taxon>Orchidaceae</taxon>
        <taxon>Orchidoideae</taxon>
        <taxon>Orchideae</taxon>
        <taxon>Orchidinae</taxon>
        <taxon>Platanthera</taxon>
    </lineage>
</organism>
<evidence type="ECO:0000313" key="1">
    <source>
        <dbReference type="EMBL" id="KAK8928273.1"/>
    </source>
</evidence>
<reference evidence="1 2" key="1">
    <citation type="journal article" date="2022" name="Nat. Plants">
        <title>Genomes of leafy and leafless Platanthera orchids illuminate the evolution of mycoheterotrophy.</title>
        <authorList>
            <person name="Li M.H."/>
            <person name="Liu K.W."/>
            <person name="Li Z."/>
            <person name="Lu H.C."/>
            <person name="Ye Q.L."/>
            <person name="Zhang D."/>
            <person name="Wang J.Y."/>
            <person name="Li Y.F."/>
            <person name="Zhong Z.M."/>
            <person name="Liu X."/>
            <person name="Yu X."/>
            <person name="Liu D.K."/>
            <person name="Tu X.D."/>
            <person name="Liu B."/>
            <person name="Hao Y."/>
            <person name="Liao X.Y."/>
            <person name="Jiang Y.T."/>
            <person name="Sun W.H."/>
            <person name="Chen J."/>
            <person name="Chen Y.Q."/>
            <person name="Ai Y."/>
            <person name="Zhai J.W."/>
            <person name="Wu S.S."/>
            <person name="Zhou Z."/>
            <person name="Hsiao Y.Y."/>
            <person name="Wu W.L."/>
            <person name="Chen Y.Y."/>
            <person name="Lin Y.F."/>
            <person name="Hsu J.L."/>
            <person name="Li C.Y."/>
            <person name="Wang Z.W."/>
            <person name="Zhao X."/>
            <person name="Zhong W.Y."/>
            <person name="Ma X.K."/>
            <person name="Ma L."/>
            <person name="Huang J."/>
            <person name="Chen G.Z."/>
            <person name="Huang M.Z."/>
            <person name="Huang L."/>
            <person name="Peng D.H."/>
            <person name="Luo Y.B."/>
            <person name="Zou S.Q."/>
            <person name="Chen S.P."/>
            <person name="Lan S."/>
            <person name="Tsai W.C."/>
            <person name="Van de Peer Y."/>
            <person name="Liu Z.J."/>
        </authorList>
    </citation>
    <scope>NUCLEOTIDE SEQUENCE [LARGE SCALE GENOMIC DNA]</scope>
    <source>
        <strain evidence="1">Lor287</strain>
    </source>
</reference>
<protein>
    <submittedName>
        <fullName evidence="1">Uncharacterized protein</fullName>
    </submittedName>
</protein>
<dbReference type="EMBL" id="JBBWWQ010000015">
    <property type="protein sequence ID" value="KAK8928273.1"/>
    <property type="molecule type" value="Genomic_DNA"/>
</dbReference>
<proteinExistence type="predicted"/>
<dbReference type="AlphaFoldDB" id="A0AAP0FZS8"/>
<name>A0AAP0FZS8_9ASPA</name>
<comment type="caution">
    <text evidence="1">The sequence shown here is derived from an EMBL/GenBank/DDBJ whole genome shotgun (WGS) entry which is preliminary data.</text>
</comment>
<gene>
    <name evidence="1" type="ORF">KSP39_PZI017749</name>
</gene>
<dbReference type="Proteomes" id="UP001418222">
    <property type="component" value="Unassembled WGS sequence"/>
</dbReference>
<keyword evidence="2" id="KW-1185">Reference proteome</keyword>
<sequence length="51" mass="5873">MSLKEEQKEPVKYVTEGIIFRKQWMSNIKQSTFKDVVRGNISAETCLKVPG</sequence>